<name>A0A4R2BGR5_9BACI</name>
<keyword evidence="2" id="KW-0288">FMN</keyword>
<reference evidence="5 6" key="1">
    <citation type="journal article" date="2015" name="Stand. Genomic Sci.">
        <title>Genomic Encyclopedia of Bacterial and Archaeal Type Strains, Phase III: the genomes of soil and plant-associated and newly described type strains.</title>
        <authorList>
            <person name="Whitman W.B."/>
            <person name="Woyke T."/>
            <person name="Klenk H.P."/>
            <person name="Zhou Y."/>
            <person name="Lilburn T.G."/>
            <person name="Beck B.J."/>
            <person name="De Vos P."/>
            <person name="Vandamme P."/>
            <person name="Eisen J.A."/>
            <person name="Garrity G."/>
            <person name="Hugenholtz P."/>
            <person name="Kyrpides N.C."/>
        </authorList>
    </citation>
    <scope>NUCLEOTIDE SEQUENCE [LARGE SCALE GENOMIC DNA]</scope>
    <source>
        <strain evidence="5 6">CV53</strain>
    </source>
</reference>
<dbReference type="PANTHER" id="PTHR43408:SF1">
    <property type="entry name" value="FMN REDUCTASE (NADPH)"/>
    <property type="match status" value="1"/>
</dbReference>
<evidence type="ECO:0000256" key="2">
    <source>
        <dbReference type="ARBA" id="ARBA00022643"/>
    </source>
</evidence>
<dbReference type="InterPro" id="IPR029039">
    <property type="entry name" value="Flavoprotein-like_sf"/>
</dbReference>
<dbReference type="EMBL" id="SLVV01000004">
    <property type="protein sequence ID" value="TCN26056.1"/>
    <property type="molecule type" value="Genomic_DNA"/>
</dbReference>
<keyword evidence="3" id="KW-0560">Oxidoreductase</keyword>
<dbReference type="AlphaFoldDB" id="A0A4R2BGR5"/>
<dbReference type="InterPro" id="IPR051814">
    <property type="entry name" value="NAD(P)H-dep_FMN_reductase"/>
</dbReference>
<evidence type="ECO:0000313" key="5">
    <source>
        <dbReference type="EMBL" id="TCN26056.1"/>
    </source>
</evidence>
<evidence type="ECO:0000256" key="3">
    <source>
        <dbReference type="ARBA" id="ARBA00023002"/>
    </source>
</evidence>
<dbReference type="NCBIfam" id="TIGR03567">
    <property type="entry name" value="FMN_reduc_SsuE"/>
    <property type="match status" value="1"/>
</dbReference>
<gene>
    <name evidence="5" type="ORF">EV146_104163</name>
</gene>
<dbReference type="SUPFAM" id="SSF52218">
    <property type="entry name" value="Flavoproteins"/>
    <property type="match status" value="1"/>
</dbReference>
<dbReference type="PANTHER" id="PTHR43408">
    <property type="entry name" value="FMN REDUCTASE (NADPH)"/>
    <property type="match status" value="1"/>
</dbReference>
<dbReference type="GO" id="GO:0046306">
    <property type="term" value="P:alkanesulfonate catabolic process"/>
    <property type="evidence" value="ECO:0007669"/>
    <property type="project" value="InterPro"/>
</dbReference>
<dbReference type="InterPro" id="IPR020048">
    <property type="entry name" value="NADPH-dep_FMN_reduc_SsuE"/>
</dbReference>
<organism evidence="5 6">
    <name type="scientific">Mesobacillus foraminis</name>
    <dbReference type="NCBI Taxonomy" id="279826"/>
    <lineage>
        <taxon>Bacteria</taxon>
        <taxon>Bacillati</taxon>
        <taxon>Bacillota</taxon>
        <taxon>Bacilli</taxon>
        <taxon>Bacillales</taxon>
        <taxon>Bacillaceae</taxon>
        <taxon>Mesobacillus</taxon>
    </lineage>
</organism>
<dbReference type="GO" id="GO:0008752">
    <property type="term" value="F:FMN reductase [NAD(P)H] activity"/>
    <property type="evidence" value="ECO:0007669"/>
    <property type="project" value="InterPro"/>
</dbReference>
<dbReference type="Proteomes" id="UP000295689">
    <property type="component" value="Unassembled WGS sequence"/>
</dbReference>
<dbReference type="Gene3D" id="3.40.50.360">
    <property type="match status" value="1"/>
</dbReference>
<evidence type="ECO:0000313" key="6">
    <source>
        <dbReference type="Proteomes" id="UP000295689"/>
    </source>
</evidence>
<keyword evidence="6" id="KW-1185">Reference proteome</keyword>
<evidence type="ECO:0000256" key="1">
    <source>
        <dbReference type="ARBA" id="ARBA00022630"/>
    </source>
</evidence>
<sequence length="182" mass="20078">MPKVAIITGAPNDHSRLNGILNYALTVFREEGVSSEVIKVHELPAEDLITANFDSLAINEANKMIKNSDGLVVLTPVYKASYSGILKTYLDLMPQKILEDKIILPLVIGGSFGHLLTIEYALNPVLSALGASHVVNGVFTIDHHIERKGKNQFTIQKEAQHRLKKGLDQFVKEIKISTPLIQ</sequence>
<dbReference type="InterPro" id="IPR005025">
    <property type="entry name" value="FMN_Rdtase-like_dom"/>
</dbReference>
<comment type="caution">
    <text evidence="5">The sequence shown here is derived from an EMBL/GenBank/DDBJ whole genome shotgun (WGS) entry which is preliminary data.</text>
</comment>
<evidence type="ECO:0000259" key="4">
    <source>
        <dbReference type="Pfam" id="PF03358"/>
    </source>
</evidence>
<accession>A0A4R2BGR5</accession>
<dbReference type="Pfam" id="PF03358">
    <property type="entry name" value="FMN_red"/>
    <property type="match status" value="1"/>
</dbReference>
<keyword evidence="1" id="KW-0285">Flavoprotein</keyword>
<dbReference type="RefSeq" id="WP_132004171.1">
    <property type="nucleotide sequence ID" value="NZ_JABUHM010000009.1"/>
</dbReference>
<feature type="domain" description="NADPH-dependent FMN reductase-like" evidence="4">
    <location>
        <begin position="2"/>
        <end position="143"/>
    </location>
</feature>
<protein>
    <submittedName>
        <fullName evidence="5">FMN reductase</fullName>
    </submittedName>
</protein>
<proteinExistence type="predicted"/>